<sequence>MVGVMSMAVMSVGLTVPSVAEAKGHKHGHHHHHKHKHHKHKHKHHVVVVKPKPKRHKKKVVVVHKYPKHRHYHRSRLPEIATFAVIAGATYAIIDNHYYKRRGDNYEYVAKPR</sequence>
<accession>A0A2T3NJE4</accession>
<dbReference type="OrthoDB" id="7068235at2"/>
<evidence type="ECO:0000313" key="2">
    <source>
        <dbReference type="EMBL" id="PSW15645.1"/>
    </source>
</evidence>
<feature type="region of interest" description="Disordered" evidence="1">
    <location>
        <begin position="25"/>
        <end position="58"/>
    </location>
</feature>
<comment type="caution">
    <text evidence="2">The sequence shown here is derived from an EMBL/GenBank/DDBJ whole genome shotgun (WGS) entry which is preliminary data.</text>
</comment>
<proteinExistence type="predicted"/>
<evidence type="ECO:0000256" key="1">
    <source>
        <dbReference type="SAM" id="MobiDB-lite"/>
    </source>
</evidence>
<reference evidence="2 3" key="1">
    <citation type="submission" date="2018-03" db="EMBL/GenBank/DDBJ databases">
        <title>Whole genome sequencing of Histamine producing bacteria.</title>
        <authorList>
            <person name="Butler K."/>
        </authorList>
    </citation>
    <scope>NUCLEOTIDE SEQUENCE [LARGE SCALE GENOMIC DNA]</scope>
    <source>
        <strain evidence="2 3">DSM 19138</strain>
    </source>
</reference>
<name>A0A2T3NJE4_9GAMM</name>
<dbReference type="AlphaFoldDB" id="A0A2T3NJE4"/>
<evidence type="ECO:0000313" key="3">
    <source>
        <dbReference type="Proteomes" id="UP000241346"/>
    </source>
</evidence>
<gene>
    <name evidence="2" type="ORF">C9J01_01105</name>
</gene>
<protein>
    <submittedName>
        <fullName evidence="2">Uncharacterized protein</fullName>
    </submittedName>
</protein>
<dbReference type="Proteomes" id="UP000241346">
    <property type="component" value="Unassembled WGS sequence"/>
</dbReference>
<organism evidence="2 3">
    <name type="scientific">Photobacterium rosenbergii</name>
    <dbReference type="NCBI Taxonomy" id="294936"/>
    <lineage>
        <taxon>Bacteria</taxon>
        <taxon>Pseudomonadati</taxon>
        <taxon>Pseudomonadota</taxon>
        <taxon>Gammaproteobacteria</taxon>
        <taxon>Vibrionales</taxon>
        <taxon>Vibrionaceae</taxon>
        <taxon>Photobacterium</taxon>
    </lineage>
</organism>
<dbReference type="EMBL" id="PYMB01000001">
    <property type="protein sequence ID" value="PSW15645.1"/>
    <property type="molecule type" value="Genomic_DNA"/>
</dbReference>